<evidence type="ECO:0000259" key="1">
    <source>
        <dbReference type="Pfam" id="PF00326"/>
    </source>
</evidence>
<comment type="caution">
    <text evidence="2">The sequence shown here is derived from an EMBL/GenBank/DDBJ whole genome shotgun (WGS) entry which is preliminary data.</text>
</comment>
<sequence length="658" mass="72250">MDDSSETTAPYGTWPSPISSETVARSGIDFGHTVVADDTVYWREQRPDDDGRGVVVRHDGDTVTDVTGDDFDVRTLVHQYGGGDFAVIDGTVIFSRFDDQRVYRQSPSEEPVPITPEPESERGLRYADFEPSADGASIYCVREDHDAAGDDGTGEPETTLVKLAADGSADPRVVASGYDFYAAPTLSPDGDRIAWLTWDHPRMPWDGTELHVADVDDDGTLSDDRVVLGGSEESVFQPAWRDDGTLHAVSDRTGWWNLYRRESDEWIAYREEEAEYGVPQWVFGLATYAFLDDGRVATVVTRDGEQTLELLCPEGSREQVEVPFSVFGVRGSPQLRSDGRALSFIASGPATPSRLVRWTPGVGYSVLRKSDETDLDPAYTSTPEHVTIPTRDGAETHAFVYPPTNPDVTAPASERPPLIVFVHGGPTSATSSTFDLSKQFFTTRGFAVADVNYRGSTGYGRAYRDALDSEWGVLDVQDCLDVARYLAEGDRVDGDRMAIRGGSAGGFATLSALAFHDEMEAGTSFFGVADLARLAELTHKFESRYLDTLVGPYPEAAETYEERSPVHHAEAIDAPVLLLQGEADRVVPIAQAEAMVDALAVNDVPHDLHVFEDERHGFRQADTRRMAHELELAFYGEVFGFEPDDTIASPDVTESERE</sequence>
<protein>
    <submittedName>
        <fullName evidence="2">Prolyl oligopeptidase family serine peptidase</fullName>
    </submittedName>
</protein>
<dbReference type="SUPFAM" id="SSF82171">
    <property type="entry name" value="DPP6 N-terminal domain-like"/>
    <property type="match status" value="1"/>
</dbReference>
<dbReference type="InterPro" id="IPR001375">
    <property type="entry name" value="Peptidase_S9_cat"/>
</dbReference>
<dbReference type="Proteomes" id="UP000437065">
    <property type="component" value="Unassembled WGS sequence"/>
</dbReference>
<dbReference type="Gene3D" id="2.120.10.30">
    <property type="entry name" value="TolB, C-terminal domain"/>
    <property type="match status" value="1"/>
</dbReference>
<accession>A0A6B0SWC1</accession>
<name>A0A6B0SWC1_9EURY</name>
<reference evidence="2 3" key="1">
    <citation type="submission" date="2019-12" db="EMBL/GenBank/DDBJ databases">
        <title>Isolation and characterization of three novel carbon monoxide-oxidizing members of Halobacteria from salione crusts and soils.</title>
        <authorList>
            <person name="Myers M.R."/>
            <person name="King G.M."/>
        </authorList>
    </citation>
    <scope>NUCLEOTIDE SEQUENCE [LARGE SCALE GENOMIC DNA]</scope>
    <source>
        <strain evidence="2 3">WSA2</strain>
    </source>
</reference>
<dbReference type="AlphaFoldDB" id="A0A6B0SWC1"/>
<dbReference type="SUPFAM" id="SSF53474">
    <property type="entry name" value="alpha/beta-Hydrolases"/>
    <property type="match status" value="1"/>
</dbReference>
<dbReference type="PANTHER" id="PTHR43056:SF5">
    <property type="entry name" value="PEPTIDASE S9 PROLYL OLIGOPEPTIDASE CATALYTIC DOMAIN-CONTAINING PROTEIN"/>
    <property type="match status" value="1"/>
</dbReference>
<dbReference type="PANTHER" id="PTHR43056">
    <property type="entry name" value="PEPTIDASE S9 PROLYL OLIGOPEPTIDASE"/>
    <property type="match status" value="1"/>
</dbReference>
<organism evidence="2 3">
    <name type="scientific">Halobaculum saliterrae</name>
    <dbReference type="NCBI Taxonomy" id="2073113"/>
    <lineage>
        <taxon>Archaea</taxon>
        <taxon>Methanobacteriati</taxon>
        <taxon>Methanobacteriota</taxon>
        <taxon>Stenosarchaea group</taxon>
        <taxon>Halobacteria</taxon>
        <taxon>Halobacteriales</taxon>
        <taxon>Haloferacaceae</taxon>
        <taxon>Halobaculum</taxon>
    </lineage>
</organism>
<dbReference type="OrthoDB" id="25019at2157"/>
<feature type="domain" description="Peptidase S9 prolyl oligopeptidase catalytic" evidence="1">
    <location>
        <begin position="433"/>
        <end position="640"/>
    </location>
</feature>
<dbReference type="Gene3D" id="3.40.50.1820">
    <property type="entry name" value="alpha/beta hydrolase"/>
    <property type="match status" value="1"/>
</dbReference>
<keyword evidence="3" id="KW-1185">Reference proteome</keyword>
<dbReference type="InterPro" id="IPR011042">
    <property type="entry name" value="6-blade_b-propeller_TolB-like"/>
</dbReference>
<dbReference type="InterPro" id="IPR050585">
    <property type="entry name" value="Xaa-Pro_dipeptidyl-ppase/CocE"/>
</dbReference>
<dbReference type="InterPro" id="IPR029058">
    <property type="entry name" value="AB_hydrolase_fold"/>
</dbReference>
<proteinExistence type="predicted"/>
<evidence type="ECO:0000313" key="2">
    <source>
        <dbReference type="EMBL" id="MXR40542.1"/>
    </source>
</evidence>
<dbReference type="EMBL" id="WUUS01000002">
    <property type="protein sequence ID" value="MXR40542.1"/>
    <property type="molecule type" value="Genomic_DNA"/>
</dbReference>
<dbReference type="GO" id="GO:0008236">
    <property type="term" value="F:serine-type peptidase activity"/>
    <property type="evidence" value="ECO:0007669"/>
    <property type="project" value="InterPro"/>
</dbReference>
<dbReference type="GO" id="GO:0006508">
    <property type="term" value="P:proteolysis"/>
    <property type="evidence" value="ECO:0007669"/>
    <property type="project" value="InterPro"/>
</dbReference>
<dbReference type="Pfam" id="PF00326">
    <property type="entry name" value="Peptidase_S9"/>
    <property type="match status" value="1"/>
</dbReference>
<evidence type="ECO:0000313" key="3">
    <source>
        <dbReference type="Proteomes" id="UP000437065"/>
    </source>
</evidence>
<gene>
    <name evidence="2" type="ORF">GRX01_04165</name>
</gene>
<dbReference type="RefSeq" id="WP_159663721.1">
    <property type="nucleotide sequence ID" value="NZ_WUUS01000002.1"/>
</dbReference>